<dbReference type="InterPro" id="IPR006311">
    <property type="entry name" value="TAT_signal"/>
</dbReference>
<feature type="signal peptide" evidence="1">
    <location>
        <begin position="1"/>
        <end position="31"/>
    </location>
</feature>
<name>A0ABV5V659_9MICO</name>
<organism evidence="2 3">
    <name type="scientific">Ornithinimicrobium kibberense</name>
    <dbReference type="NCBI Taxonomy" id="282060"/>
    <lineage>
        <taxon>Bacteria</taxon>
        <taxon>Bacillati</taxon>
        <taxon>Actinomycetota</taxon>
        <taxon>Actinomycetes</taxon>
        <taxon>Micrococcales</taxon>
        <taxon>Ornithinimicrobiaceae</taxon>
        <taxon>Ornithinimicrobium</taxon>
    </lineage>
</organism>
<accession>A0ABV5V659</accession>
<keyword evidence="3" id="KW-1185">Reference proteome</keyword>
<keyword evidence="1" id="KW-0732">Signal</keyword>
<evidence type="ECO:0008006" key="4">
    <source>
        <dbReference type="Google" id="ProtNLM"/>
    </source>
</evidence>
<gene>
    <name evidence="2" type="ORF">ACFFN0_14850</name>
</gene>
<protein>
    <recommendedName>
        <fullName evidence="4">Secreted protein</fullName>
    </recommendedName>
</protein>
<feature type="chain" id="PRO_5047105647" description="Secreted protein" evidence="1">
    <location>
        <begin position="32"/>
        <end position="172"/>
    </location>
</feature>
<proteinExistence type="predicted"/>
<evidence type="ECO:0000256" key="1">
    <source>
        <dbReference type="SAM" id="SignalP"/>
    </source>
</evidence>
<dbReference type="EMBL" id="JBHMAX010000028">
    <property type="protein sequence ID" value="MFB9733324.1"/>
    <property type="molecule type" value="Genomic_DNA"/>
</dbReference>
<reference evidence="2 3" key="1">
    <citation type="submission" date="2024-09" db="EMBL/GenBank/DDBJ databases">
        <authorList>
            <person name="Sun Q."/>
            <person name="Mori K."/>
        </authorList>
    </citation>
    <scope>NUCLEOTIDE SEQUENCE [LARGE SCALE GENOMIC DNA]</scope>
    <source>
        <strain evidence="2 3">JCM 12763</strain>
    </source>
</reference>
<sequence>MIPTTTTPTRRTRSRVAAALAGLALAVGAPAATAGAHPGHGGERPLGAQLAEVRATTAKYHDVDAATADGYLPSSPCVPNMGYHYQRGTAATAADLDPTAPEILVYAPRKNGSLKLVAVEYATWDASASLFGRAFDAPHPHGGPPFHTLHAWVWQGNPAGVLSPLNPNVSCD</sequence>
<dbReference type="RefSeq" id="WP_141338649.1">
    <property type="nucleotide sequence ID" value="NZ_JBHMAX010000028.1"/>
</dbReference>
<evidence type="ECO:0000313" key="2">
    <source>
        <dbReference type="EMBL" id="MFB9733324.1"/>
    </source>
</evidence>
<dbReference type="Proteomes" id="UP001589613">
    <property type="component" value="Unassembled WGS sequence"/>
</dbReference>
<comment type="caution">
    <text evidence="2">The sequence shown here is derived from an EMBL/GenBank/DDBJ whole genome shotgun (WGS) entry which is preliminary data.</text>
</comment>
<dbReference type="PROSITE" id="PS51318">
    <property type="entry name" value="TAT"/>
    <property type="match status" value="1"/>
</dbReference>
<evidence type="ECO:0000313" key="3">
    <source>
        <dbReference type="Proteomes" id="UP001589613"/>
    </source>
</evidence>